<dbReference type="GO" id="GO:0030313">
    <property type="term" value="C:cell envelope"/>
    <property type="evidence" value="ECO:0007669"/>
    <property type="project" value="UniProtKB-SubCell"/>
</dbReference>
<dbReference type="InterPro" id="IPR000073">
    <property type="entry name" value="AB_hydrolase_1"/>
</dbReference>
<evidence type="ECO:0000256" key="5">
    <source>
        <dbReference type="ARBA" id="ARBA00021843"/>
    </source>
</evidence>
<evidence type="ECO:0000256" key="8">
    <source>
        <dbReference type="ARBA" id="ARBA00022801"/>
    </source>
</evidence>
<sequence length="329" mass="37576">MPSDNHFQSGFRFLTWYNEIILRKKGDQMKQGTTILTLDNGYHLWTNTQGEGDIHLLCLHGGPGGTHEYWENFGEELADLGVQVHMYDQLGSFYSDQPDYSDPEIAKKYLTTDYFLGEVEEVRKKLGLDHFYLIGQSWGGALTQLYALKYGQHLKGAIISSMVDNINEYVEHINLVREEALPPSAVKYMKKIEKAGKWDDPQYQKYVDVLNRGYVDRKQPPAISHLISTMATPVYNAFQGDNEFVVTGKLKDWDISDQIHNIKVPTLLTFGEHETMPLKAAQRMAEVIPHARLVTTPNGGHHHMIDNAPVYFKHLKQFISDVENGTFND</sequence>
<evidence type="ECO:0000256" key="1">
    <source>
        <dbReference type="ARBA" id="ARBA00001585"/>
    </source>
</evidence>
<comment type="function">
    <text evidence="10">Releases the N-terminal proline from various substrates.</text>
</comment>
<keyword evidence="6 10" id="KW-0031">Aminopeptidase</keyword>
<dbReference type="EC" id="3.4.11.5" evidence="4 10"/>
<protein>
    <recommendedName>
        <fullName evidence="5 10">Proline iminopeptidase</fullName>
        <shortName evidence="10">PIP</shortName>
        <ecNumber evidence="4 10">3.4.11.5</ecNumber>
    </recommendedName>
    <alternativeName>
        <fullName evidence="9 10">Prolyl aminopeptidase</fullName>
    </alternativeName>
</protein>
<dbReference type="InterPro" id="IPR029058">
    <property type="entry name" value="AB_hydrolase_fold"/>
</dbReference>
<dbReference type="Gene3D" id="3.40.50.1820">
    <property type="entry name" value="alpha/beta hydrolase"/>
    <property type="match status" value="1"/>
</dbReference>
<keyword evidence="8 10" id="KW-0378">Hydrolase</keyword>
<feature type="active site" description="Proton donor" evidence="11">
    <location>
        <position position="301"/>
    </location>
</feature>
<dbReference type="AlphaFoldDB" id="A0AAD1ETE6"/>
<evidence type="ECO:0000256" key="3">
    <source>
        <dbReference type="ARBA" id="ARBA00010088"/>
    </source>
</evidence>
<evidence type="ECO:0000313" key="14">
    <source>
        <dbReference type="Proteomes" id="UP000015560"/>
    </source>
</evidence>
<dbReference type="PIRSF" id="PIRSF005539">
    <property type="entry name" value="Pept_S33_TRI_F1"/>
    <property type="match status" value="1"/>
</dbReference>
<dbReference type="GO" id="GO:0006508">
    <property type="term" value="P:proteolysis"/>
    <property type="evidence" value="ECO:0007669"/>
    <property type="project" value="UniProtKB-KW"/>
</dbReference>
<keyword evidence="7 10" id="KW-0645">Protease</keyword>
<evidence type="ECO:0000313" key="13">
    <source>
        <dbReference type="EMBL" id="BAN74915.1"/>
    </source>
</evidence>
<name>A0AAD1ETE6_LACCA</name>
<evidence type="ECO:0000256" key="2">
    <source>
        <dbReference type="ARBA" id="ARBA00004196"/>
    </source>
</evidence>
<accession>A0AAD1ETE6</accession>
<dbReference type="PRINTS" id="PR00793">
    <property type="entry name" value="PROAMNOPTASE"/>
</dbReference>
<dbReference type="InterPro" id="IPR002410">
    <property type="entry name" value="Peptidase_S33"/>
</dbReference>
<dbReference type="GO" id="GO:0004177">
    <property type="term" value="F:aminopeptidase activity"/>
    <property type="evidence" value="ECO:0007669"/>
    <property type="project" value="UniProtKB-KW"/>
</dbReference>
<reference evidence="13 14" key="1">
    <citation type="journal article" date="2013" name="PLoS ONE">
        <title>Genomic Adaptation of the Lactobacillus casei Group.</title>
        <authorList>
            <person name="Toh H."/>
            <person name="Oshima K."/>
            <person name="Nakano A."/>
            <person name="Takahata M."/>
            <person name="Murakami M."/>
            <person name="Takaki T."/>
            <person name="Nishiyama H."/>
            <person name="Igimi S."/>
            <person name="Hattori M."/>
            <person name="Morita H."/>
        </authorList>
    </citation>
    <scope>NUCLEOTIDE SEQUENCE [LARGE SCALE GENOMIC DNA]</scope>
    <source>
        <strain evidence="13 14">ATCC 393</strain>
    </source>
</reference>
<evidence type="ECO:0000256" key="10">
    <source>
        <dbReference type="PIRNR" id="PIRNR005539"/>
    </source>
</evidence>
<feature type="active site" evidence="11">
    <location>
        <position position="274"/>
    </location>
</feature>
<proteinExistence type="inferred from homology"/>
<dbReference type="PANTHER" id="PTHR43798:SF33">
    <property type="entry name" value="HYDROLASE, PUTATIVE (AFU_ORTHOLOGUE AFUA_2G14860)-RELATED"/>
    <property type="match status" value="1"/>
</dbReference>
<dbReference type="InterPro" id="IPR050266">
    <property type="entry name" value="AB_hydrolase_sf"/>
</dbReference>
<evidence type="ECO:0000256" key="9">
    <source>
        <dbReference type="ARBA" id="ARBA00029605"/>
    </source>
</evidence>
<evidence type="ECO:0000259" key="12">
    <source>
        <dbReference type="Pfam" id="PF00561"/>
    </source>
</evidence>
<dbReference type="EMBL" id="AP012544">
    <property type="protein sequence ID" value="BAN74915.1"/>
    <property type="molecule type" value="Genomic_DNA"/>
</dbReference>
<comment type="subcellular location">
    <subcellularLocation>
        <location evidence="2">Cell envelope</location>
    </subcellularLocation>
</comment>
<evidence type="ECO:0000256" key="6">
    <source>
        <dbReference type="ARBA" id="ARBA00022438"/>
    </source>
</evidence>
<feature type="domain" description="AB hydrolase-1" evidence="12">
    <location>
        <begin position="55"/>
        <end position="307"/>
    </location>
</feature>
<dbReference type="SUPFAM" id="SSF53474">
    <property type="entry name" value="alpha/beta-Hydrolases"/>
    <property type="match status" value="1"/>
</dbReference>
<dbReference type="InterPro" id="IPR005945">
    <property type="entry name" value="Pro_imino_pep"/>
</dbReference>
<dbReference type="GO" id="GO:0016020">
    <property type="term" value="C:membrane"/>
    <property type="evidence" value="ECO:0007669"/>
    <property type="project" value="TreeGrafter"/>
</dbReference>
<comment type="catalytic activity">
    <reaction evidence="1 10">
        <text>Release of N-terminal proline from a peptide.</text>
        <dbReference type="EC" id="3.4.11.5"/>
    </reaction>
</comment>
<dbReference type="Proteomes" id="UP000015560">
    <property type="component" value="Chromosome"/>
</dbReference>
<evidence type="ECO:0000256" key="11">
    <source>
        <dbReference type="PIRSR" id="PIRSR005539-1"/>
    </source>
</evidence>
<feature type="active site" description="Nucleophile" evidence="11">
    <location>
        <position position="137"/>
    </location>
</feature>
<dbReference type="Pfam" id="PF00561">
    <property type="entry name" value="Abhydrolase_1"/>
    <property type="match status" value="1"/>
</dbReference>
<dbReference type="NCBIfam" id="TIGR01250">
    <property type="entry name" value="pro_imino_pep_2"/>
    <property type="match status" value="1"/>
</dbReference>
<organism evidence="13 14">
    <name type="scientific">Lacticaseibacillus casei DSM 20011 = JCM 1134 = ATCC 393</name>
    <dbReference type="NCBI Taxonomy" id="1423732"/>
    <lineage>
        <taxon>Bacteria</taxon>
        <taxon>Bacillati</taxon>
        <taxon>Bacillota</taxon>
        <taxon>Bacilli</taxon>
        <taxon>Lactobacillales</taxon>
        <taxon>Lactobacillaceae</taxon>
        <taxon>Lacticaseibacillus</taxon>
    </lineage>
</organism>
<evidence type="ECO:0000256" key="7">
    <source>
        <dbReference type="ARBA" id="ARBA00022670"/>
    </source>
</evidence>
<comment type="similarity">
    <text evidence="3 10">Belongs to the peptidase S33 family.</text>
</comment>
<evidence type="ECO:0000256" key="4">
    <source>
        <dbReference type="ARBA" id="ARBA00012568"/>
    </source>
</evidence>
<gene>
    <name evidence="13" type="ORF">LBCZ_1747</name>
</gene>
<dbReference type="PANTHER" id="PTHR43798">
    <property type="entry name" value="MONOACYLGLYCEROL LIPASE"/>
    <property type="match status" value="1"/>
</dbReference>